<sequence length="152" mass="16195">MNSLFVLGAGLLALIGLTSAVVFPAAQQTQILAAHNTFRTKMKPLLILALLRVATGRLVRMPSFAGGRGPDIVQKLRELFKGNIFKTVGGSVTHGGLVGAAIEALIDILPGDNDKEVKHTLRSSPCVSRSTMPTFSINFKCVARQLSRCPLA</sequence>
<feature type="chain" id="PRO_5041304926" evidence="1">
    <location>
        <begin position="21"/>
        <end position="152"/>
    </location>
</feature>
<evidence type="ECO:0000313" key="2">
    <source>
        <dbReference type="EMBL" id="CAJ0573929.1"/>
    </source>
</evidence>
<evidence type="ECO:0000313" key="3">
    <source>
        <dbReference type="Proteomes" id="UP001177023"/>
    </source>
</evidence>
<evidence type="ECO:0000256" key="1">
    <source>
        <dbReference type="SAM" id="SignalP"/>
    </source>
</evidence>
<keyword evidence="1" id="KW-0732">Signal</keyword>
<dbReference type="EMBL" id="CATQJA010002625">
    <property type="protein sequence ID" value="CAJ0573929.1"/>
    <property type="molecule type" value="Genomic_DNA"/>
</dbReference>
<gene>
    <name evidence="2" type="ORF">MSPICULIGERA_LOCUS12273</name>
</gene>
<accession>A0AA36G0H5</accession>
<name>A0AA36G0H5_9BILA</name>
<reference evidence="2" key="1">
    <citation type="submission" date="2023-06" db="EMBL/GenBank/DDBJ databases">
        <authorList>
            <person name="Delattre M."/>
        </authorList>
    </citation>
    <scope>NUCLEOTIDE SEQUENCE</scope>
    <source>
        <strain evidence="2">AF72</strain>
    </source>
</reference>
<feature type="non-terminal residue" evidence="2">
    <location>
        <position position="152"/>
    </location>
</feature>
<proteinExistence type="predicted"/>
<protein>
    <submittedName>
        <fullName evidence="2">Uncharacterized protein</fullName>
    </submittedName>
</protein>
<dbReference type="Proteomes" id="UP001177023">
    <property type="component" value="Unassembled WGS sequence"/>
</dbReference>
<dbReference type="AlphaFoldDB" id="A0AA36G0H5"/>
<comment type="caution">
    <text evidence="2">The sequence shown here is derived from an EMBL/GenBank/DDBJ whole genome shotgun (WGS) entry which is preliminary data.</text>
</comment>
<keyword evidence="3" id="KW-1185">Reference proteome</keyword>
<feature type="signal peptide" evidence="1">
    <location>
        <begin position="1"/>
        <end position="20"/>
    </location>
</feature>
<organism evidence="2 3">
    <name type="scientific">Mesorhabditis spiculigera</name>
    <dbReference type="NCBI Taxonomy" id="96644"/>
    <lineage>
        <taxon>Eukaryota</taxon>
        <taxon>Metazoa</taxon>
        <taxon>Ecdysozoa</taxon>
        <taxon>Nematoda</taxon>
        <taxon>Chromadorea</taxon>
        <taxon>Rhabditida</taxon>
        <taxon>Rhabditina</taxon>
        <taxon>Rhabditomorpha</taxon>
        <taxon>Rhabditoidea</taxon>
        <taxon>Rhabditidae</taxon>
        <taxon>Mesorhabditinae</taxon>
        <taxon>Mesorhabditis</taxon>
    </lineage>
</organism>